<gene>
    <name evidence="2" type="ORF">SNEC2469_LOCUS1965</name>
</gene>
<dbReference type="PANTHER" id="PTHR43173:SF34">
    <property type="entry name" value="ABC1 ATYPICAL KINASE-LIKE DOMAIN-CONTAINING PROTEIN"/>
    <property type="match status" value="1"/>
</dbReference>
<dbReference type="OrthoDB" id="431000at2759"/>
<feature type="domain" description="ABC1 atypical kinase-like" evidence="1">
    <location>
        <begin position="87"/>
        <end position="327"/>
    </location>
</feature>
<dbReference type="Gene3D" id="1.10.510.10">
    <property type="entry name" value="Transferase(Phosphotransferase) domain 1"/>
    <property type="match status" value="1"/>
</dbReference>
<dbReference type="InterPro" id="IPR004147">
    <property type="entry name" value="ABC1_dom"/>
</dbReference>
<evidence type="ECO:0000313" key="3">
    <source>
        <dbReference type="Proteomes" id="UP000601435"/>
    </source>
</evidence>
<dbReference type="PANTHER" id="PTHR43173">
    <property type="entry name" value="ABC1 FAMILY PROTEIN"/>
    <property type="match status" value="1"/>
</dbReference>
<dbReference type="EMBL" id="CAJNJA010006312">
    <property type="protein sequence ID" value="CAE7208689.1"/>
    <property type="molecule type" value="Genomic_DNA"/>
</dbReference>
<dbReference type="AlphaFoldDB" id="A0A812JL28"/>
<dbReference type="Proteomes" id="UP000601435">
    <property type="component" value="Unassembled WGS sequence"/>
</dbReference>
<dbReference type="SUPFAM" id="SSF56112">
    <property type="entry name" value="Protein kinase-like (PK-like)"/>
    <property type="match status" value="1"/>
</dbReference>
<keyword evidence="3" id="KW-1185">Reference proteome</keyword>
<protein>
    <recommendedName>
        <fullName evidence="1">ABC1 atypical kinase-like domain-containing protein</fullName>
    </recommendedName>
</protein>
<dbReference type="InterPro" id="IPR051130">
    <property type="entry name" value="Mito_struct-func_regulator"/>
</dbReference>
<organism evidence="2 3">
    <name type="scientific">Symbiodinium necroappetens</name>
    <dbReference type="NCBI Taxonomy" id="1628268"/>
    <lineage>
        <taxon>Eukaryota</taxon>
        <taxon>Sar</taxon>
        <taxon>Alveolata</taxon>
        <taxon>Dinophyceae</taxon>
        <taxon>Suessiales</taxon>
        <taxon>Symbiodiniaceae</taxon>
        <taxon>Symbiodinium</taxon>
    </lineage>
</organism>
<dbReference type="InterPro" id="IPR011009">
    <property type="entry name" value="Kinase-like_dom_sf"/>
</dbReference>
<feature type="non-terminal residue" evidence="2">
    <location>
        <position position="422"/>
    </location>
</feature>
<sequence length="422" mass="47313">MDWAVRGLGKTWGLKGTAQLCAFVKLFRARDEDGATTPSWSLEQEAQAFVDWVIVEGGILPKACQVLAERPDMVQEKVYRQALSRCQVSCEPVSYDEIRSIISEDGLWSHIESLGGLQEEPLSTGSIGQVHFCGDGHVVKVSLVKKKREMKRQFSWLKALVKLPGLQKSILMDIQYVVGPIKDQILSEFDLRGERQRLRLAAAALPRARKLLGEEFGDFELRVPEVSSTSTQHVLIMTRQRGILLKDLLDQDSQMARTIKLTWMRRVLRLWGAFTLGLGWFHSDPHPGNLLISEDDSLVLLDWGSVTVLRQDQLEELRALFNALAQRPIQAASVTSSMRRLQLRTKKDTDAGLFGVAVSTLAMDILVFPDVQEALGEEEDPPKHIPQEMAQLIRVVATLEGSASRCGRCLRVLPLWSPILSK</sequence>
<evidence type="ECO:0000313" key="2">
    <source>
        <dbReference type="EMBL" id="CAE7208689.1"/>
    </source>
</evidence>
<name>A0A812JL28_9DINO</name>
<evidence type="ECO:0000259" key="1">
    <source>
        <dbReference type="Pfam" id="PF03109"/>
    </source>
</evidence>
<dbReference type="Pfam" id="PF03109">
    <property type="entry name" value="ABC1"/>
    <property type="match status" value="1"/>
</dbReference>
<proteinExistence type="predicted"/>
<comment type="caution">
    <text evidence="2">The sequence shown here is derived from an EMBL/GenBank/DDBJ whole genome shotgun (WGS) entry which is preliminary data.</text>
</comment>
<reference evidence="2" key="1">
    <citation type="submission" date="2021-02" db="EMBL/GenBank/DDBJ databases">
        <authorList>
            <person name="Dougan E. K."/>
            <person name="Rhodes N."/>
            <person name="Thang M."/>
            <person name="Chan C."/>
        </authorList>
    </citation>
    <scope>NUCLEOTIDE SEQUENCE</scope>
</reference>
<accession>A0A812JL28</accession>